<dbReference type="Proteomes" id="UP000016930">
    <property type="component" value="Unassembled WGS sequence"/>
</dbReference>
<dbReference type="HOGENOM" id="CLU_3142964_0_0_1"/>
<accession>M2PCW8</accession>
<evidence type="ECO:0000256" key="1">
    <source>
        <dbReference type="SAM" id="SignalP"/>
    </source>
</evidence>
<feature type="chain" id="PRO_5004022444" evidence="1">
    <location>
        <begin position="25"/>
        <end position="49"/>
    </location>
</feature>
<sequence>MLVSVARTFTFLVVVLTAMLPVYSAPIAEPAEVDPVEDWGSGRTPTWKK</sequence>
<reference evidence="2 3" key="1">
    <citation type="journal article" date="2012" name="Proc. Natl. Acad. Sci. U.S.A.">
        <title>Comparative genomics of Ceriporiopsis subvermispora and Phanerochaete chrysosporium provide insight into selective ligninolysis.</title>
        <authorList>
            <person name="Fernandez-Fueyo E."/>
            <person name="Ruiz-Duenas F.J."/>
            <person name="Ferreira P."/>
            <person name="Floudas D."/>
            <person name="Hibbett D.S."/>
            <person name="Canessa P."/>
            <person name="Larrondo L.F."/>
            <person name="James T.Y."/>
            <person name="Seelenfreund D."/>
            <person name="Lobos S."/>
            <person name="Polanco R."/>
            <person name="Tello M."/>
            <person name="Honda Y."/>
            <person name="Watanabe T."/>
            <person name="Watanabe T."/>
            <person name="Ryu J.S."/>
            <person name="Kubicek C.P."/>
            <person name="Schmoll M."/>
            <person name="Gaskell J."/>
            <person name="Hammel K.E."/>
            <person name="St John F.J."/>
            <person name="Vanden Wymelenberg A."/>
            <person name="Sabat G."/>
            <person name="Splinter BonDurant S."/>
            <person name="Syed K."/>
            <person name="Yadav J.S."/>
            <person name="Doddapaneni H."/>
            <person name="Subramanian V."/>
            <person name="Lavin J.L."/>
            <person name="Oguiza J.A."/>
            <person name="Perez G."/>
            <person name="Pisabarro A.G."/>
            <person name="Ramirez L."/>
            <person name="Santoyo F."/>
            <person name="Master E."/>
            <person name="Coutinho P.M."/>
            <person name="Henrissat B."/>
            <person name="Lombard V."/>
            <person name="Magnuson J.K."/>
            <person name="Kuees U."/>
            <person name="Hori C."/>
            <person name="Igarashi K."/>
            <person name="Samejima M."/>
            <person name="Held B.W."/>
            <person name="Barry K.W."/>
            <person name="LaButti K.M."/>
            <person name="Lapidus A."/>
            <person name="Lindquist E.A."/>
            <person name="Lucas S.M."/>
            <person name="Riley R."/>
            <person name="Salamov A.A."/>
            <person name="Hoffmeister D."/>
            <person name="Schwenk D."/>
            <person name="Hadar Y."/>
            <person name="Yarden O."/>
            <person name="de Vries R.P."/>
            <person name="Wiebenga A."/>
            <person name="Stenlid J."/>
            <person name="Eastwood D."/>
            <person name="Grigoriev I.V."/>
            <person name="Berka R.M."/>
            <person name="Blanchette R.A."/>
            <person name="Kersten P."/>
            <person name="Martinez A.T."/>
            <person name="Vicuna R."/>
            <person name="Cullen D."/>
        </authorList>
    </citation>
    <scope>NUCLEOTIDE SEQUENCE [LARGE SCALE GENOMIC DNA]</scope>
    <source>
        <strain evidence="2 3">B</strain>
    </source>
</reference>
<feature type="signal peptide" evidence="1">
    <location>
        <begin position="1"/>
        <end position="24"/>
    </location>
</feature>
<gene>
    <name evidence="2" type="ORF">CERSUDRAFT_98140</name>
</gene>
<proteinExistence type="predicted"/>
<organism evidence="2 3">
    <name type="scientific">Ceriporiopsis subvermispora (strain B)</name>
    <name type="common">White-rot fungus</name>
    <name type="synonym">Gelatoporia subvermispora</name>
    <dbReference type="NCBI Taxonomy" id="914234"/>
    <lineage>
        <taxon>Eukaryota</taxon>
        <taxon>Fungi</taxon>
        <taxon>Dikarya</taxon>
        <taxon>Basidiomycota</taxon>
        <taxon>Agaricomycotina</taxon>
        <taxon>Agaricomycetes</taxon>
        <taxon>Polyporales</taxon>
        <taxon>Gelatoporiaceae</taxon>
        <taxon>Gelatoporia</taxon>
    </lineage>
</organism>
<name>M2PCW8_CERS8</name>
<evidence type="ECO:0000313" key="3">
    <source>
        <dbReference type="Proteomes" id="UP000016930"/>
    </source>
</evidence>
<protein>
    <submittedName>
        <fullName evidence="2">Uncharacterized protein</fullName>
    </submittedName>
</protein>
<dbReference type="EMBL" id="KB445805">
    <property type="protein sequence ID" value="EMD33574.1"/>
    <property type="molecule type" value="Genomic_DNA"/>
</dbReference>
<keyword evidence="3" id="KW-1185">Reference proteome</keyword>
<dbReference type="AlphaFoldDB" id="M2PCW8"/>
<keyword evidence="1" id="KW-0732">Signal</keyword>
<evidence type="ECO:0000313" key="2">
    <source>
        <dbReference type="EMBL" id="EMD33574.1"/>
    </source>
</evidence>